<reference evidence="2" key="1">
    <citation type="journal article" date="2013" name="Environ. Microbiol.">
        <title>Microbiota from the distal guts of lean and obese adolescents exhibit partial functional redundancy besides clear differences in community structure.</title>
        <authorList>
            <person name="Ferrer M."/>
            <person name="Ruiz A."/>
            <person name="Lanza F."/>
            <person name="Haange S.B."/>
            <person name="Oberbach A."/>
            <person name="Till H."/>
            <person name="Bargiela R."/>
            <person name="Campoy C."/>
            <person name="Segura M.T."/>
            <person name="Richter M."/>
            <person name="von Bergen M."/>
            <person name="Seifert J."/>
            <person name="Suarez A."/>
        </authorList>
    </citation>
    <scope>NUCLEOTIDE SEQUENCE</scope>
</reference>
<gene>
    <name evidence="2" type="ORF">OBE_03036</name>
</gene>
<sequence length="68" mass="7831">KNKTAISKNELQEKLFSQVVRVTHSKRTDSKKGNNSRFNDNSSADFHKKTRNANATLTHKGNTWYFGF</sequence>
<protein>
    <submittedName>
        <fullName evidence="2">Uncharacterized protein</fullName>
    </submittedName>
</protein>
<evidence type="ECO:0000256" key="1">
    <source>
        <dbReference type="SAM" id="MobiDB-lite"/>
    </source>
</evidence>
<feature type="non-terminal residue" evidence="2">
    <location>
        <position position="1"/>
    </location>
</feature>
<accession>K1U1E4</accession>
<feature type="region of interest" description="Disordered" evidence="1">
    <location>
        <begin position="22"/>
        <end position="53"/>
    </location>
</feature>
<dbReference type="AlphaFoldDB" id="K1U1E4"/>
<feature type="compositionally biased region" description="Polar residues" evidence="1">
    <location>
        <begin position="33"/>
        <end position="44"/>
    </location>
</feature>
<name>K1U1E4_9ZZZZ</name>
<proteinExistence type="predicted"/>
<dbReference type="EMBL" id="AJWZ01002009">
    <property type="protein sequence ID" value="EKC72145.1"/>
    <property type="molecule type" value="Genomic_DNA"/>
</dbReference>
<evidence type="ECO:0000313" key="2">
    <source>
        <dbReference type="EMBL" id="EKC72145.1"/>
    </source>
</evidence>
<comment type="caution">
    <text evidence="2">The sequence shown here is derived from an EMBL/GenBank/DDBJ whole genome shotgun (WGS) entry which is preliminary data.</text>
</comment>
<organism evidence="2">
    <name type="scientific">human gut metagenome</name>
    <dbReference type="NCBI Taxonomy" id="408170"/>
    <lineage>
        <taxon>unclassified sequences</taxon>
        <taxon>metagenomes</taxon>
        <taxon>organismal metagenomes</taxon>
    </lineage>
</organism>